<evidence type="ECO:0000256" key="1">
    <source>
        <dbReference type="ARBA" id="ARBA00004496"/>
    </source>
</evidence>
<dbReference type="PRINTS" id="PR00050">
    <property type="entry name" value="COLDSHOCK"/>
</dbReference>
<dbReference type="Proteomes" id="UP000003763">
    <property type="component" value="Unassembled WGS sequence"/>
</dbReference>
<dbReference type="SMART" id="SM00357">
    <property type="entry name" value="CSP"/>
    <property type="match status" value="1"/>
</dbReference>
<dbReference type="InterPro" id="IPR012340">
    <property type="entry name" value="NA-bd_OB-fold"/>
</dbReference>
<dbReference type="PANTHER" id="PTHR46109">
    <property type="entry name" value="PROTEIN LIN-28"/>
    <property type="match status" value="1"/>
</dbReference>
<name>G5HQH5_9FIRM</name>
<dbReference type="eggNOG" id="COG1278">
    <property type="taxonomic scope" value="Bacteria"/>
</dbReference>
<dbReference type="GO" id="GO:0005737">
    <property type="term" value="C:cytoplasm"/>
    <property type="evidence" value="ECO:0007669"/>
    <property type="project" value="UniProtKB-SubCell"/>
</dbReference>
<dbReference type="InterPro" id="IPR051373">
    <property type="entry name" value="Lin-28_RNA-binding"/>
</dbReference>
<dbReference type="PANTHER" id="PTHR46109:SF1">
    <property type="entry name" value="PROTEIN LIN-28 HOMOLOG"/>
    <property type="match status" value="1"/>
</dbReference>
<feature type="domain" description="CSD" evidence="3">
    <location>
        <begin position="1"/>
        <end position="64"/>
    </location>
</feature>
<dbReference type="CDD" id="cd04458">
    <property type="entry name" value="CSP_CDS"/>
    <property type="match status" value="1"/>
</dbReference>
<dbReference type="PROSITE" id="PS51857">
    <property type="entry name" value="CSD_2"/>
    <property type="match status" value="1"/>
</dbReference>
<sequence length="79" mass="8874">MTGKCKWFNDKKGFGFFSGDDGSEVFVHYSGIVGMRFKTLAEAEPVEYDIVECDKGVQATNVRIKGLENFPFPKTISEE</sequence>
<evidence type="ECO:0000259" key="3">
    <source>
        <dbReference type="PROSITE" id="PS51857"/>
    </source>
</evidence>
<dbReference type="GO" id="GO:0003729">
    <property type="term" value="F:mRNA binding"/>
    <property type="evidence" value="ECO:0007669"/>
    <property type="project" value="TreeGrafter"/>
</dbReference>
<dbReference type="Gene3D" id="2.40.50.140">
    <property type="entry name" value="Nucleic acid-binding proteins"/>
    <property type="match status" value="1"/>
</dbReference>
<dbReference type="PATRIC" id="fig|742733.3.peg.4989"/>
<reference evidence="4 5" key="1">
    <citation type="submission" date="2011-08" db="EMBL/GenBank/DDBJ databases">
        <title>The Genome Sequence of Clostridium citroniae WAL-17108.</title>
        <authorList>
            <consortium name="The Broad Institute Genome Sequencing Platform"/>
            <person name="Earl A."/>
            <person name="Ward D."/>
            <person name="Feldgarden M."/>
            <person name="Gevers D."/>
            <person name="Finegold S.M."/>
            <person name="Summanen P.H."/>
            <person name="Molitoris D.R."/>
            <person name="Vaisanen M.L."/>
            <person name="Daigneault M."/>
            <person name="Allen-Vercoe E."/>
            <person name="Young S.K."/>
            <person name="Zeng Q."/>
            <person name="Gargeya S."/>
            <person name="Fitzgerald M."/>
            <person name="Haas B."/>
            <person name="Abouelleil A."/>
            <person name="Alvarado L."/>
            <person name="Arachchi H.M."/>
            <person name="Berlin A."/>
            <person name="Brown A."/>
            <person name="Chapman S.B."/>
            <person name="Chen Z."/>
            <person name="Dunbar C."/>
            <person name="Freedman E."/>
            <person name="Gearin G."/>
            <person name="Gellesch M."/>
            <person name="Goldberg J."/>
            <person name="Griggs A."/>
            <person name="Gujja S."/>
            <person name="Heiman D."/>
            <person name="Howarth C."/>
            <person name="Larson L."/>
            <person name="Lui A."/>
            <person name="MacDonald P.J.P."/>
            <person name="Montmayeur A."/>
            <person name="Murphy C."/>
            <person name="Neiman D."/>
            <person name="Pearson M."/>
            <person name="Priest M."/>
            <person name="Roberts A."/>
            <person name="Saif S."/>
            <person name="Shea T."/>
            <person name="Shenoy N."/>
            <person name="Sisk P."/>
            <person name="Stolte C."/>
            <person name="Sykes S."/>
            <person name="Wortman J."/>
            <person name="Nusbaum C."/>
            <person name="Birren B."/>
        </authorList>
    </citation>
    <scope>NUCLEOTIDE SEQUENCE [LARGE SCALE GENOMIC DNA]</scope>
    <source>
        <strain evidence="4 5">WAL-17108</strain>
    </source>
</reference>
<dbReference type="RefSeq" id="WP_007868193.1">
    <property type="nucleotide sequence ID" value="NZ_JH376428.1"/>
</dbReference>
<protein>
    <recommendedName>
        <fullName evidence="3">CSD domain-containing protein</fullName>
    </recommendedName>
</protein>
<proteinExistence type="predicted"/>
<evidence type="ECO:0000256" key="2">
    <source>
        <dbReference type="ARBA" id="ARBA00022490"/>
    </source>
</evidence>
<evidence type="ECO:0000313" key="5">
    <source>
        <dbReference type="Proteomes" id="UP000003763"/>
    </source>
</evidence>
<dbReference type="InterPro" id="IPR011129">
    <property type="entry name" value="CSD"/>
</dbReference>
<comment type="subcellular location">
    <subcellularLocation>
        <location evidence="1">Cytoplasm</location>
    </subcellularLocation>
</comment>
<dbReference type="AlphaFoldDB" id="G5HQH5"/>
<gene>
    <name evidence="4" type="ORF">HMPREF9469_04837</name>
</gene>
<dbReference type="SUPFAM" id="SSF50249">
    <property type="entry name" value="Nucleic acid-binding proteins"/>
    <property type="match status" value="1"/>
</dbReference>
<dbReference type="Pfam" id="PF00313">
    <property type="entry name" value="CSD"/>
    <property type="match status" value="1"/>
</dbReference>
<organism evidence="4 5">
    <name type="scientific">[Clostridium] citroniae WAL-17108</name>
    <dbReference type="NCBI Taxonomy" id="742733"/>
    <lineage>
        <taxon>Bacteria</taxon>
        <taxon>Bacillati</taxon>
        <taxon>Bacillota</taxon>
        <taxon>Clostridia</taxon>
        <taxon>Lachnospirales</taxon>
        <taxon>Lachnospiraceae</taxon>
        <taxon>Enterocloster</taxon>
    </lineage>
</organism>
<comment type="caution">
    <text evidence="4">The sequence shown here is derived from an EMBL/GenBank/DDBJ whole genome shotgun (WGS) entry which is preliminary data.</text>
</comment>
<accession>G5HQH5</accession>
<evidence type="ECO:0000313" key="4">
    <source>
        <dbReference type="EMBL" id="EHE96301.1"/>
    </source>
</evidence>
<dbReference type="GO" id="GO:0031054">
    <property type="term" value="P:pre-miRNA processing"/>
    <property type="evidence" value="ECO:0007669"/>
    <property type="project" value="TreeGrafter"/>
</dbReference>
<dbReference type="EMBL" id="ADLJ01000044">
    <property type="protein sequence ID" value="EHE96301.1"/>
    <property type="molecule type" value="Genomic_DNA"/>
</dbReference>
<dbReference type="HOGENOM" id="CLU_117621_6_3_9"/>
<keyword evidence="2" id="KW-0963">Cytoplasm</keyword>
<dbReference type="InterPro" id="IPR002059">
    <property type="entry name" value="CSP_DNA-bd"/>
</dbReference>